<organism evidence="2">
    <name type="scientific">hydrothermal vent metagenome</name>
    <dbReference type="NCBI Taxonomy" id="652676"/>
    <lineage>
        <taxon>unclassified sequences</taxon>
        <taxon>metagenomes</taxon>
        <taxon>ecological metagenomes</taxon>
    </lineage>
</organism>
<evidence type="ECO:0008006" key="3">
    <source>
        <dbReference type="Google" id="ProtNLM"/>
    </source>
</evidence>
<feature type="compositionally biased region" description="Polar residues" evidence="1">
    <location>
        <begin position="471"/>
        <end position="483"/>
    </location>
</feature>
<reference evidence="2" key="1">
    <citation type="submission" date="2018-06" db="EMBL/GenBank/DDBJ databases">
        <authorList>
            <person name="Zhirakovskaya E."/>
        </authorList>
    </citation>
    <scope>NUCLEOTIDE SEQUENCE</scope>
</reference>
<dbReference type="AlphaFoldDB" id="A0A3B0Y117"/>
<protein>
    <recommendedName>
        <fullName evidence="3">Lipoprotein</fullName>
    </recommendedName>
</protein>
<sequence length="490" mass="54522">MLMYSQKSVPAVISIFIFGIFLSSCAVLRGGKTSATDAVSTNVKDAYPVASWMNYFAARRTPQKSESFSLAPGYYTVDIQSYCLKAGTYAPSKGSGYLIAPLKGEKAKIIANILRRSEKKPGVKQQDIQRLIWGIETGANFSNYDIAFQLKVSPVLSAEEIVALSVDYDAISQLLPDSIKDALEFYTTFRSSVTDVQTSYKELEQMAVLAGVAPRGPGSIDVAPGPWAYAGNGFYMRALPQGYTKTTLEIMRPAQYTLERDGRGRIVVFQSGPYRIETSYDDSPGANVVSAPGKPDIQIWRFRQIRFSGPGRTDELIIKNKGWVLAPQQPFAMRRGLPRIQYGSTQVASLTNGLVLAQNDTTTLDLWNEANERMEKLEKFKDLLEVINNHRKESNTVGQVSRKKEHEALIVKHYEEGLDSAFDLKKRSEWLAKHMRALNDAMIHIICSLSGDCLSDTEQQPELDEFDPTGNVATPANTSQQRLGLSRRRN</sequence>
<evidence type="ECO:0000256" key="1">
    <source>
        <dbReference type="SAM" id="MobiDB-lite"/>
    </source>
</evidence>
<accession>A0A3B0Y117</accession>
<feature type="region of interest" description="Disordered" evidence="1">
    <location>
        <begin position="458"/>
        <end position="490"/>
    </location>
</feature>
<name>A0A3B0Y117_9ZZZZ</name>
<dbReference type="PROSITE" id="PS51257">
    <property type="entry name" value="PROKAR_LIPOPROTEIN"/>
    <property type="match status" value="1"/>
</dbReference>
<evidence type="ECO:0000313" key="2">
    <source>
        <dbReference type="EMBL" id="VAW62194.1"/>
    </source>
</evidence>
<proteinExistence type="predicted"/>
<dbReference type="EMBL" id="UOFI01000020">
    <property type="protein sequence ID" value="VAW62194.1"/>
    <property type="molecule type" value="Genomic_DNA"/>
</dbReference>
<gene>
    <name evidence="2" type="ORF">MNBD_GAMMA09-297</name>
</gene>